<organism evidence="1 2">
    <name type="scientific">Trichogramma kaykai</name>
    <dbReference type="NCBI Taxonomy" id="54128"/>
    <lineage>
        <taxon>Eukaryota</taxon>
        <taxon>Metazoa</taxon>
        <taxon>Ecdysozoa</taxon>
        <taxon>Arthropoda</taxon>
        <taxon>Hexapoda</taxon>
        <taxon>Insecta</taxon>
        <taxon>Pterygota</taxon>
        <taxon>Neoptera</taxon>
        <taxon>Endopterygota</taxon>
        <taxon>Hymenoptera</taxon>
        <taxon>Apocrita</taxon>
        <taxon>Proctotrupomorpha</taxon>
        <taxon>Chalcidoidea</taxon>
        <taxon>Trichogrammatidae</taxon>
        <taxon>Trichogramma</taxon>
    </lineage>
</organism>
<gene>
    <name evidence="1" type="ORF">TKK_000150</name>
</gene>
<accession>A0ABD2XSB6</accession>
<keyword evidence="2" id="KW-1185">Reference proteome</keyword>
<name>A0ABD2XSB6_9HYME</name>
<sequence>MEFVVLRAKHKLLCNGHAPCCIFNFSTQEGDLNEMSVAVNSDLYNGYVEKEAKKSTEHRGLSSLFRIDNKL</sequence>
<evidence type="ECO:0000313" key="1">
    <source>
        <dbReference type="EMBL" id="KAL3407915.1"/>
    </source>
</evidence>
<reference evidence="1 2" key="1">
    <citation type="journal article" date="2024" name="bioRxiv">
        <title>A reference genome for Trichogramma kaykai: A tiny desert-dwelling parasitoid wasp with competing sex-ratio distorters.</title>
        <authorList>
            <person name="Culotta J."/>
            <person name="Lindsey A.R."/>
        </authorList>
    </citation>
    <scope>NUCLEOTIDE SEQUENCE [LARGE SCALE GENOMIC DNA]</scope>
    <source>
        <strain evidence="1 2">KSX58</strain>
    </source>
</reference>
<proteinExistence type="predicted"/>
<protein>
    <submittedName>
        <fullName evidence="1">Uncharacterized protein</fullName>
    </submittedName>
</protein>
<dbReference type="EMBL" id="JBJJXI010000002">
    <property type="protein sequence ID" value="KAL3407915.1"/>
    <property type="molecule type" value="Genomic_DNA"/>
</dbReference>
<dbReference type="AlphaFoldDB" id="A0ABD2XSB6"/>
<evidence type="ECO:0000313" key="2">
    <source>
        <dbReference type="Proteomes" id="UP001627154"/>
    </source>
</evidence>
<dbReference type="Proteomes" id="UP001627154">
    <property type="component" value="Unassembled WGS sequence"/>
</dbReference>
<comment type="caution">
    <text evidence="1">The sequence shown here is derived from an EMBL/GenBank/DDBJ whole genome shotgun (WGS) entry which is preliminary data.</text>
</comment>